<organism evidence="1 2">
    <name type="scientific">Priestia megaterium (strain ATCC 14581 / DSM 32 / CCUG 1817 / JCM 2506 / NBRC 15308 / NCIMB 9376 / NCTC 10342 / NRRL B-14308 / VKM B-512 / Ford 19)</name>
    <name type="common">Bacillus megaterium</name>
    <dbReference type="NCBI Taxonomy" id="1348623"/>
    <lineage>
        <taxon>Bacteria</taxon>
        <taxon>Bacillati</taxon>
        <taxon>Bacillota</taxon>
        <taxon>Bacilli</taxon>
        <taxon>Bacillales</taxon>
        <taxon>Bacillaceae</taxon>
        <taxon>Priestia</taxon>
    </lineage>
</organism>
<dbReference type="KEGG" id="bmeg:BG04_4325"/>
<sequence length="150" mass="17322">MKECIVFITNIINVLHDGLIYIFYLLGFSLSDKELHFWIIGIIGLLTFLSVYMIFKLLSKWKFSITAISFIYTLTVMLVLVFAIEIQQGITTRGNMEFDDAIAGLWGFLVFFSIYIAFASFFLLSKRLLSSNKEKKIKTEAPTRSQRHVN</sequence>
<dbReference type="RefSeq" id="WP_013082868.1">
    <property type="nucleotide sequence ID" value="NZ_BCVB01000005.1"/>
</dbReference>
<evidence type="ECO:0000313" key="2">
    <source>
        <dbReference type="Proteomes" id="UP000031829"/>
    </source>
</evidence>
<proteinExistence type="predicted"/>
<dbReference type="EMBL" id="CP009920">
    <property type="protein sequence ID" value="AJI22824.1"/>
    <property type="molecule type" value="Genomic_DNA"/>
</dbReference>
<dbReference type="Proteomes" id="UP000031829">
    <property type="component" value="Chromosome"/>
</dbReference>
<accession>A0A0B6ASK9</accession>
<reference evidence="1 2" key="1">
    <citation type="journal article" date="2015" name="Genome Announc.">
        <title>Complete genome sequences for 35 biothreat assay-relevant bacillus species.</title>
        <authorList>
            <person name="Johnson S.L."/>
            <person name="Daligault H.E."/>
            <person name="Davenport K.W."/>
            <person name="Jaissle J."/>
            <person name="Frey K.G."/>
            <person name="Ladner J.T."/>
            <person name="Broomall S.M."/>
            <person name="Bishop-Lilly K.A."/>
            <person name="Bruce D.C."/>
            <person name="Gibbons H.S."/>
            <person name="Coyne S.R."/>
            <person name="Lo C.C."/>
            <person name="Meincke L."/>
            <person name="Munk A.C."/>
            <person name="Koroleva G.I."/>
            <person name="Rosenzweig C.N."/>
            <person name="Palacios G.F."/>
            <person name="Redden C.L."/>
            <person name="Minogue T.D."/>
            <person name="Chain P.S."/>
        </authorList>
    </citation>
    <scope>NUCLEOTIDE SEQUENCE [LARGE SCALE GENOMIC DNA]</scope>
    <source>
        <strain evidence="2">ATCC 14581 / DSM 32 / JCM 2506 / NBRC 15308 / NCIMB 9376 / NCTC 10342 / NRRL B-14308 / VKM B-512</strain>
    </source>
</reference>
<protein>
    <submittedName>
        <fullName evidence="1">Putative membrane protein</fullName>
    </submittedName>
</protein>
<name>A0A0B6ASK9_PRIM2</name>
<evidence type="ECO:0000313" key="1">
    <source>
        <dbReference type="EMBL" id="AJI22824.1"/>
    </source>
</evidence>
<dbReference type="HOGENOM" id="CLU_135489_0_0_9"/>
<gene>
    <name evidence="1" type="ORF">BG04_4325</name>
</gene>
<dbReference type="GeneID" id="93642335"/>
<dbReference type="AlphaFoldDB" id="A0A0B6ASK9"/>